<evidence type="ECO:0000313" key="6">
    <source>
        <dbReference type="Proteomes" id="UP000032160"/>
    </source>
</evidence>
<dbReference type="PANTHER" id="PTHR11799:SF12">
    <property type="entry name" value="PARAOXONASE-RELATED"/>
    <property type="match status" value="1"/>
</dbReference>
<evidence type="ECO:0000256" key="4">
    <source>
        <dbReference type="ARBA" id="ARBA00023180"/>
    </source>
</evidence>
<dbReference type="PANTHER" id="PTHR11799">
    <property type="entry name" value="PARAOXONASE"/>
    <property type="match status" value="1"/>
</dbReference>
<dbReference type="PRINTS" id="PR01785">
    <property type="entry name" value="PARAOXONASE"/>
</dbReference>
<keyword evidence="4" id="KW-0325">Glycoprotein</keyword>
<dbReference type="GO" id="GO:0004064">
    <property type="term" value="F:arylesterase activity"/>
    <property type="evidence" value="ECO:0007669"/>
    <property type="project" value="UniProtKB-EC"/>
</dbReference>
<organism evidence="5 6">
    <name type="scientific">Candidatus Phaeomarinibacter ectocarpi</name>
    <dbReference type="NCBI Taxonomy" id="1458461"/>
    <lineage>
        <taxon>Bacteria</taxon>
        <taxon>Pseudomonadati</taxon>
        <taxon>Pseudomonadota</taxon>
        <taxon>Alphaproteobacteria</taxon>
        <taxon>Hyphomicrobiales</taxon>
        <taxon>Parvibaculaceae</taxon>
        <taxon>Candidatus Phaeomarinibacter</taxon>
    </lineage>
</organism>
<dbReference type="InterPro" id="IPR002640">
    <property type="entry name" value="Arylesterase"/>
</dbReference>
<dbReference type="KEGG" id="pect:BN1012_Phect713"/>
<comment type="similarity">
    <text evidence="1">Belongs to the paraoxonase family.</text>
</comment>
<keyword evidence="2 5" id="KW-0378">Hydrolase</keyword>
<dbReference type="HOGENOM" id="CLU_049839_0_1_5"/>
<dbReference type="AlphaFoldDB" id="X5MC90"/>
<sequence>MRKILWILLLLAVVAVARLAWVMVPVSGAFASLEETLVDQCTRVEVAPGTEDVTIDPETRIAFVSAAERRDPSLPAGGIYALSLDGGLDPILVSGDAPDDFRPHGISLWSDGAGTKRLFVINHPKAGGHVVEIFDVGAGGALTHVKGVSFDEMHSPNDLVAVSAEAFYASNDRGFMDGLMAQFETYFALPFSSAVYWDGENGSAAVSSLAFANGINVSADGETVYIAEFLRHQVGVYDRDVATGALTQTRVLPVGTGADNIEIAEDGALWIGAHPKAFDFLAHAEDPAAIAPSQVIRVDPETGDVEQVLIDLSGKLSGSSVGAVNGNTLVVGAVFDPAVLVCPLP</sequence>
<evidence type="ECO:0000256" key="1">
    <source>
        <dbReference type="ARBA" id="ARBA00008595"/>
    </source>
</evidence>
<dbReference type="STRING" id="1458461.BN1012_Phect713"/>
<dbReference type="RefSeq" id="WP_171815954.1">
    <property type="nucleotide sequence ID" value="NZ_HG966617.1"/>
</dbReference>
<dbReference type="SUPFAM" id="SSF63829">
    <property type="entry name" value="Calcium-dependent phosphotriesterase"/>
    <property type="match status" value="1"/>
</dbReference>
<evidence type="ECO:0000256" key="2">
    <source>
        <dbReference type="ARBA" id="ARBA00022801"/>
    </source>
</evidence>
<keyword evidence="6" id="KW-1185">Reference proteome</keyword>
<protein>
    <submittedName>
        <fullName evidence="5">Serum paraoxonase/arylesterase 2</fullName>
        <ecNumber evidence="5">3.1.1.2</ecNumber>
    </submittedName>
</protein>
<gene>
    <name evidence="5" type="ORF">BN1012_Phect713</name>
</gene>
<evidence type="ECO:0000313" key="5">
    <source>
        <dbReference type="EMBL" id="CDO58927.1"/>
    </source>
</evidence>
<dbReference type="EC" id="3.1.1.2" evidence="5"/>
<accession>X5MC90</accession>
<keyword evidence="3" id="KW-1015">Disulfide bond</keyword>
<dbReference type="Pfam" id="PF01731">
    <property type="entry name" value="Arylesterase"/>
    <property type="match status" value="1"/>
</dbReference>
<dbReference type="InterPro" id="IPR051288">
    <property type="entry name" value="Serum_paraoxonase/arylesterase"/>
</dbReference>
<dbReference type="EMBL" id="HG966617">
    <property type="protein sequence ID" value="CDO58927.1"/>
    <property type="molecule type" value="Genomic_DNA"/>
</dbReference>
<dbReference type="Proteomes" id="UP000032160">
    <property type="component" value="Chromosome I"/>
</dbReference>
<dbReference type="InterPro" id="IPR011042">
    <property type="entry name" value="6-blade_b-propeller_TolB-like"/>
</dbReference>
<name>X5MC90_9HYPH</name>
<proteinExistence type="inferred from homology"/>
<dbReference type="Gene3D" id="2.120.10.30">
    <property type="entry name" value="TolB, C-terminal domain"/>
    <property type="match status" value="1"/>
</dbReference>
<reference evidence="5 6" key="1">
    <citation type="journal article" date="2014" name="Front. Genet.">
        <title>Genome and metabolic network of "Candidatus Phaeomarinobacter ectocarpi" Ec32, a new candidate genus of Alphaproteobacteria frequently associated with brown algae.</title>
        <authorList>
            <person name="Dittami S.M."/>
            <person name="Barbeyron T."/>
            <person name="Boyen C."/>
            <person name="Cambefort J."/>
            <person name="Collet G."/>
            <person name="Delage L."/>
            <person name="Gobet A."/>
            <person name="Groisillier A."/>
            <person name="Leblanc C."/>
            <person name="Michel G."/>
            <person name="Scornet D."/>
            <person name="Siegel A."/>
            <person name="Tapia J.E."/>
            <person name="Tonon T."/>
        </authorList>
    </citation>
    <scope>NUCLEOTIDE SEQUENCE [LARGE SCALE GENOMIC DNA]</scope>
    <source>
        <strain evidence="5 6">Ec32</strain>
    </source>
</reference>
<evidence type="ECO:0000256" key="3">
    <source>
        <dbReference type="ARBA" id="ARBA00023157"/>
    </source>
</evidence>